<feature type="domain" description="PNPLA" evidence="5">
    <location>
        <begin position="7"/>
        <end position="174"/>
    </location>
</feature>
<evidence type="ECO:0000313" key="6">
    <source>
        <dbReference type="EMBL" id="KVG56583.1"/>
    </source>
</evidence>
<dbReference type="RefSeq" id="WP_059758516.1">
    <property type="nucleotide sequence ID" value="NZ_CP013414.1"/>
</dbReference>
<sequence>MKKPIRVALSGSGFRLGAHLGALQAIADAGYTVVELAGTSGGSIIASLFASGMPLDVMRQLLMEMDWSRMMSFSPWALIRHQALCTGDALLQYLLGTTNGKTFAQLDVDLKVIAANLLTEREFQFSKAATPDVPIALAARASASIPIVFAPVAVAGGLMVDGGTCDNMPVSDLTVDDVPRVGIYLVSDDAPLPPGSYGLATLAPRIIDLMLAACEATHVALDSRNGATIIHVPTGYASSFDRHMAVATRQRLYDDGYQVTAAALANISRPTPHSPDSR</sequence>
<evidence type="ECO:0000256" key="3">
    <source>
        <dbReference type="ARBA" id="ARBA00023098"/>
    </source>
</evidence>
<dbReference type="Gene3D" id="3.40.1090.10">
    <property type="entry name" value="Cytosolic phospholipase A2 catalytic domain"/>
    <property type="match status" value="2"/>
</dbReference>
<dbReference type="AlphaFoldDB" id="A0A118HLP8"/>
<comment type="caution">
    <text evidence="4">Lacks conserved residue(s) required for the propagation of feature annotation.</text>
</comment>
<dbReference type="PROSITE" id="PS51635">
    <property type="entry name" value="PNPLA"/>
    <property type="match status" value="1"/>
</dbReference>
<reference evidence="6 7" key="1">
    <citation type="submission" date="2015-11" db="EMBL/GenBank/DDBJ databases">
        <title>Expanding the genomic diversity of Burkholderia species for the development of highly accurate diagnostics.</title>
        <authorList>
            <person name="Sahl J."/>
            <person name="Keim P."/>
            <person name="Wagner D."/>
        </authorList>
    </citation>
    <scope>NUCLEOTIDE SEQUENCE [LARGE SCALE GENOMIC DNA]</scope>
    <source>
        <strain evidence="6 7">MSMB2036</strain>
    </source>
</reference>
<dbReference type="CDD" id="cd07207">
    <property type="entry name" value="Pat_ExoU_VipD_like"/>
    <property type="match status" value="1"/>
</dbReference>
<comment type="caution">
    <text evidence="6">The sequence shown here is derived from an EMBL/GenBank/DDBJ whole genome shotgun (WGS) entry which is preliminary data.</text>
</comment>
<gene>
    <name evidence="6" type="ORF">WJ33_37240</name>
</gene>
<protein>
    <submittedName>
        <fullName evidence="6">Exotoxin</fullName>
    </submittedName>
</protein>
<evidence type="ECO:0000313" key="7">
    <source>
        <dbReference type="Proteomes" id="UP000064029"/>
    </source>
</evidence>
<dbReference type="InterPro" id="IPR050301">
    <property type="entry name" value="NTE"/>
</dbReference>
<dbReference type="InterPro" id="IPR016035">
    <property type="entry name" value="Acyl_Trfase/lysoPLipase"/>
</dbReference>
<evidence type="ECO:0000256" key="4">
    <source>
        <dbReference type="PROSITE-ProRule" id="PRU01161"/>
    </source>
</evidence>
<dbReference type="OrthoDB" id="5290098at2"/>
<proteinExistence type="predicted"/>
<organism evidence="6 7">
    <name type="scientific">Burkholderia ubonensis</name>
    <dbReference type="NCBI Taxonomy" id="101571"/>
    <lineage>
        <taxon>Bacteria</taxon>
        <taxon>Pseudomonadati</taxon>
        <taxon>Pseudomonadota</taxon>
        <taxon>Betaproteobacteria</taxon>
        <taxon>Burkholderiales</taxon>
        <taxon>Burkholderiaceae</taxon>
        <taxon>Burkholderia</taxon>
        <taxon>Burkholderia cepacia complex</taxon>
    </lineage>
</organism>
<dbReference type="InterPro" id="IPR002641">
    <property type="entry name" value="PNPLA_dom"/>
</dbReference>
<accession>A0A118HLP8</accession>
<keyword evidence="2 4" id="KW-0442">Lipid degradation</keyword>
<dbReference type="Proteomes" id="UP000064029">
    <property type="component" value="Unassembled WGS sequence"/>
</dbReference>
<dbReference type="GO" id="GO:0016042">
    <property type="term" value="P:lipid catabolic process"/>
    <property type="evidence" value="ECO:0007669"/>
    <property type="project" value="UniProtKB-UniRule"/>
</dbReference>
<evidence type="ECO:0000256" key="2">
    <source>
        <dbReference type="ARBA" id="ARBA00022963"/>
    </source>
</evidence>
<feature type="active site" description="Proton acceptor" evidence="4">
    <location>
        <position position="161"/>
    </location>
</feature>
<dbReference type="Pfam" id="PF01734">
    <property type="entry name" value="Patatin"/>
    <property type="match status" value="1"/>
</dbReference>
<feature type="short sequence motif" description="GXSXG" evidence="4">
    <location>
        <begin position="38"/>
        <end position="42"/>
    </location>
</feature>
<keyword evidence="3 4" id="KW-0443">Lipid metabolism</keyword>
<feature type="active site" description="Nucleophile" evidence="4">
    <location>
        <position position="40"/>
    </location>
</feature>
<evidence type="ECO:0000259" key="5">
    <source>
        <dbReference type="PROSITE" id="PS51635"/>
    </source>
</evidence>
<evidence type="ECO:0000256" key="1">
    <source>
        <dbReference type="ARBA" id="ARBA00022801"/>
    </source>
</evidence>
<dbReference type="GO" id="GO:0016787">
    <property type="term" value="F:hydrolase activity"/>
    <property type="evidence" value="ECO:0007669"/>
    <property type="project" value="UniProtKB-UniRule"/>
</dbReference>
<keyword evidence="1 4" id="KW-0378">Hydrolase</keyword>
<dbReference type="PANTHER" id="PTHR14226:SF29">
    <property type="entry name" value="NEUROPATHY TARGET ESTERASE SWS"/>
    <property type="match status" value="1"/>
</dbReference>
<name>A0A118HLP8_9BURK</name>
<dbReference type="SUPFAM" id="SSF52151">
    <property type="entry name" value="FabD/lysophospholipase-like"/>
    <property type="match status" value="1"/>
</dbReference>
<dbReference type="EMBL" id="LOXM01000255">
    <property type="protein sequence ID" value="KVG56583.1"/>
    <property type="molecule type" value="Genomic_DNA"/>
</dbReference>
<dbReference type="PANTHER" id="PTHR14226">
    <property type="entry name" value="NEUROPATHY TARGET ESTERASE/SWISS CHEESE D.MELANOGASTER"/>
    <property type="match status" value="1"/>
</dbReference>
<feature type="short sequence motif" description="DGA/G" evidence="4">
    <location>
        <begin position="161"/>
        <end position="163"/>
    </location>
</feature>